<reference evidence="1 2" key="1">
    <citation type="submission" date="2020-03" db="EMBL/GenBank/DDBJ databases">
        <title>Sequencing the genomes of 1000 actinobacteria strains.</title>
        <authorList>
            <person name="Klenk H.-P."/>
        </authorList>
    </citation>
    <scope>NUCLEOTIDE SEQUENCE [LARGE SCALE GENOMIC DNA]</scope>
    <source>
        <strain evidence="1 2">DSM 44556</strain>
    </source>
</reference>
<dbReference type="Proteomes" id="UP000547444">
    <property type="component" value="Unassembled WGS sequence"/>
</dbReference>
<dbReference type="EMBL" id="JAANOW010000001">
    <property type="protein sequence ID" value="NIH95710.1"/>
    <property type="molecule type" value="Genomic_DNA"/>
</dbReference>
<dbReference type="RefSeq" id="WP_167158916.1">
    <property type="nucleotide sequence ID" value="NZ_JAANOW010000001.1"/>
</dbReference>
<name>A0A7X5ZD57_9MYCO</name>
<proteinExistence type="predicted"/>
<evidence type="ECO:0000313" key="1">
    <source>
        <dbReference type="EMBL" id="NIH95710.1"/>
    </source>
</evidence>
<evidence type="ECO:0000313" key="2">
    <source>
        <dbReference type="Proteomes" id="UP000547444"/>
    </source>
</evidence>
<accession>A0A7X5ZD57</accession>
<protein>
    <submittedName>
        <fullName evidence="1">Uncharacterized protein</fullName>
    </submittedName>
</protein>
<comment type="caution">
    <text evidence="1">The sequence shown here is derived from an EMBL/GenBank/DDBJ whole genome shotgun (WGS) entry which is preliminary data.</text>
</comment>
<keyword evidence="2" id="KW-1185">Reference proteome</keyword>
<gene>
    <name evidence="1" type="ORF">FHU31_002666</name>
</gene>
<sequence length="109" mass="11975">MSRTDPAGIHFHSFWSTRAHSPALPLWMRIVALAYSSHGKSGHAPFYLCGDSTLPEILHKSKKHIQKEIARAIELGFLAEGSNINCLVLPDEICGGAEGHAFGECKLHR</sequence>
<organism evidence="1 2">
    <name type="scientific">Mycolicibacterium fluoranthenivorans</name>
    <dbReference type="NCBI Taxonomy" id="258505"/>
    <lineage>
        <taxon>Bacteria</taxon>
        <taxon>Bacillati</taxon>
        <taxon>Actinomycetota</taxon>
        <taxon>Actinomycetes</taxon>
        <taxon>Mycobacteriales</taxon>
        <taxon>Mycobacteriaceae</taxon>
        <taxon>Mycolicibacterium</taxon>
    </lineage>
</organism>
<dbReference type="AlphaFoldDB" id="A0A7X5ZD57"/>